<dbReference type="PANTHER" id="PTHR48449">
    <property type="entry name" value="DUF1985 DOMAIN-CONTAINING PROTEIN"/>
    <property type="match status" value="1"/>
</dbReference>
<dbReference type="Proteomes" id="UP000235145">
    <property type="component" value="Unassembled WGS sequence"/>
</dbReference>
<proteinExistence type="predicted"/>
<dbReference type="AlphaFoldDB" id="A0A9R1WT15"/>
<name>A0A9R1WT15_LACSA</name>
<dbReference type="EMBL" id="NBSK02000009">
    <property type="protein sequence ID" value="KAJ0186814.1"/>
    <property type="molecule type" value="Genomic_DNA"/>
</dbReference>
<protein>
    <submittedName>
        <fullName evidence="1">Uncharacterized protein</fullName>
    </submittedName>
</protein>
<accession>A0A9R1WT15</accession>
<gene>
    <name evidence="1" type="ORF">LSAT_V11C900479840</name>
</gene>
<comment type="caution">
    <text evidence="1">The sequence shown here is derived from an EMBL/GenBank/DDBJ whole genome shotgun (WGS) entry which is preliminary data.</text>
</comment>
<sequence length="199" mass="23567">MSMGVKCHPLLCHYLMCKEVTTFDPANLEELLFPVGDYLVCFNRKSLCLVTDLRFGDYFHPSSGFPAFRERVFPFMSLSRSVTMDDLTNVFNNSLRQLSNEDVVRVSLVYMLKQGFLGKYPQQPVTNEHMTLISNLQKFNRHNSFYPHYIKMRHILIKYPWGRLIWDFTYKKPRTVFVRIEDHLNPNTARIDSRHTYTL</sequence>
<evidence type="ECO:0000313" key="2">
    <source>
        <dbReference type="Proteomes" id="UP000235145"/>
    </source>
</evidence>
<dbReference type="PANTHER" id="PTHR48449:SF1">
    <property type="entry name" value="DUF1985 DOMAIN-CONTAINING PROTEIN"/>
    <property type="match status" value="1"/>
</dbReference>
<organism evidence="1 2">
    <name type="scientific">Lactuca sativa</name>
    <name type="common">Garden lettuce</name>
    <dbReference type="NCBI Taxonomy" id="4236"/>
    <lineage>
        <taxon>Eukaryota</taxon>
        <taxon>Viridiplantae</taxon>
        <taxon>Streptophyta</taxon>
        <taxon>Embryophyta</taxon>
        <taxon>Tracheophyta</taxon>
        <taxon>Spermatophyta</taxon>
        <taxon>Magnoliopsida</taxon>
        <taxon>eudicotyledons</taxon>
        <taxon>Gunneridae</taxon>
        <taxon>Pentapetalae</taxon>
        <taxon>asterids</taxon>
        <taxon>campanulids</taxon>
        <taxon>Asterales</taxon>
        <taxon>Asteraceae</taxon>
        <taxon>Cichorioideae</taxon>
        <taxon>Cichorieae</taxon>
        <taxon>Lactucinae</taxon>
        <taxon>Lactuca</taxon>
    </lineage>
</organism>
<reference evidence="1 2" key="1">
    <citation type="journal article" date="2017" name="Nat. Commun.">
        <title>Genome assembly with in vitro proximity ligation data and whole-genome triplication in lettuce.</title>
        <authorList>
            <person name="Reyes-Chin-Wo S."/>
            <person name="Wang Z."/>
            <person name="Yang X."/>
            <person name="Kozik A."/>
            <person name="Arikit S."/>
            <person name="Song C."/>
            <person name="Xia L."/>
            <person name="Froenicke L."/>
            <person name="Lavelle D.O."/>
            <person name="Truco M.J."/>
            <person name="Xia R."/>
            <person name="Zhu S."/>
            <person name="Xu C."/>
            <person name="Xu H."/>
            <person name="Xu X."/>
            <person name="Cox K."/>
            <person name="Korf I."/>
            <person name="Meyers B.C."/>
            <person name="Michelmore R.W."/>
        </authorList>
    </citation>
    <scope>NUCLEOTIDE SEQUENCE [LARGE SCALE GENOMIC DNA]</scope>
    <source>
        <strain evidence="2">cv. Salinas</strain>
        <tissue evidence="1">Seedlings</tissue>
    </source>
</reference>
<keyword evidence="2" id="KW-1185">Reference proteome</keyword>
<evidence type="ECO:0000313" key="1">
    <source>
        <dbReference type="EMBL" id="KAJ0186814.1"/>
    </source>
</evidence>